<gene>
    <name evidence="7" type="ORF">HG537_0D04250</name>
</gene>
<protein>
    <recommendedName>
        <fullName evidence="6">Glycoside hydrolase family 5 domain-containing protein</fullName>
    </recommendedName>
</protein>
<keyword evidence="8" id="KW-1185">Reference proteome</keyword>
<evidence type="ECO:0000259" key="6">
    <source>
        <dbReference type="Pfam" id="PF00150"/>
    </source>
</evidence>
<dbReference type="Gene3D" id="3.20.20.80">
    <property type="entry name" value="Glycosidases"/>
    <property type="match status" value="1"/>
</dbReference>
<evidence type="ECO:0000256" key="3">
    <source>
        <dbReference type="ARBA" id="ARBA00023295"/>
    </source>
</evidence>
<evidence type="ECO:0000256" key="5">
    <source>
        <dbReference type="RuleBase" id="RU361153"/>
    </source>
</evidence>
<dbReference type="InterPro" id="IPR001547">
    <property type="entry name" value="Glyco_hydro_5"/>
</dbReference>
<dbReference type="GO" id="GO:0005737">
    <property type="term" value="C:cytoplasm"/>
    <property type="evidence" value="ECO:0007669"/>
    <property type="project" value="UniProtKB-ARBA"/>
</dbReference>
<dbReference type="InterPro" id="IPR050386">
    <property type="entry name" value="Glycosyl_hydrolase_5"/>
</dbReference>
<dbReference type="Proteomes" id="UP000510647">
    <property type="component" value="Chromosome 4"/>
</dbReference>
<sequence>MFDKIKQKFEKAKGSVKHGDKGVVVSIPESPGLSKKDIYRNRYNYGVNLGGCFILEKWIFESVFDKGGDTEFDAVSAQTNHFSVDEAASKLARQYDDYINRIDWNWVKNEAGITALRVPIGYWHVGNGQFVDGLPFEPLREVYSGAKPWDVLKNLINKAAQYDIGVLVDVHGLPGGANTDMHSGYKNNSPSFFNKSKYVDKMVNVILPFICRDVCINYENVIGLQIVNEAVFDNSAKGQKNYYSRAVGALSQIDPGLPVVISDGWWPDQWAEWLGQTNLTANVVVDSHVYRCFSTEDKAKNANQIINDLPVSINWPRDRADFVVGEFSCVLDGETWNKTSGNRDEWVRKFGKVQTNAFANVASWGWFFWTLQFQYGDGGEWGLVPMVSKDAIPRRPHSSPVIDEHRVKEIIIEHINYWKDKGGDSMEHWRFEDGLRGGVADINAFAQFDNSRVGRWKSLALQRRAQYISRKGDSKYMWEWDQGYQRAIDEFGCY</sequence>
<evidence type="ECO:0000313" key="7">
    <source>
        <dbReference type="EMBL" id="QLQ80424.1"/>
    </source>
</evidence>
<dbReference type="GO" id="GO:0071555">
    <property type="term" value="P:cell wall organization"/>
    <property type="evidence" value="ECO:0007669"/>
    <property type="project" value="UniProtKB-KW"/>
</dbReference>
<dbReference type="PANTHER" id="PTHR31297:SF43">
    <property type="entry name" value="GLUCAN 1,3-BETA-GLUCOSIDASE 3"/>
    <property type="match status" value="1"/>
</dbReference>
<reference evidence="7 8" key="1">
    <citation type="submission" date="2020-06" db="EMBL/GenBank/DDBJ databases">
        <title>The yeast mating-type switching endonuclease HO is a domesticated member of an unorthodox homing genetic element family.</title>
        <authorList>
            <person name="Coughlan A.Y."/>
            <person name="Lombardi L."/>
            <person name="Braun-Galleani S."/>
            <person name="Martos A.R."/>
            <person name="Galeote V."/>
            <person name="Bigey F."/>
            <person name="Dequin S."/>
            <person name="Byrne K.P."/>
            <person name="Wolfe K.H."/>
        </authorList>
    </citation>
    <scope>NUCLEOTIDE SEQUENCE [LARGE SCALE GENOMIC DNA]</scope>
    <source>
        <strain evidence="7 8">CBS2947</strain>
    </source>
</reference>
<dbReference type="Pfam" id="PF00150">
    <property type="entry name" value="Cellulase"/>
    <property type="match status" value="1"/>
</dbReference>
<dbReference type="OrthoDB" id="1887033at2759"/>
<dbReference type="SUPFAM" id="SSF51445">
    <property type="entry name" value="(Trans)glycosidases"/>
    <property type="match status" value="1"/>
</dbReference>
<keyword evidence="2 5" id="KW-0378">Hydrolase</keyword>
<dbReference type="FunFam" id="3.20.20.80:FF:000100">
    <property type="entry name" value="Glycoside hydrolase superfamily"/>
    <property type="match status" value="1"/>
</dbReference>
<dbReference type="GO" id="GO:0005576">
    <property type="term" value="C:extracellular region"/>
    <property type="evidence" value="ECO:0007669"/>
    <property type="project" value="TreeGrafter"/>
</dbReference>
<keyword evidence="3 5" id="KW-0326">Glycosidase</keyword>
<dbReference type="GO" id="GO:0009251">
    <property type="term" value="P:glucan catabolic process"/>
    <property type="evidence" value="ECO:0007669"/>
    <property type="project" value="TreeGrafter"/>
</dbReference>
<proteinExistence type="inferred from homology"/>
<dbReference type="InterPro" id="IPR017853">
    <property type="entry name" value="GH"/>
</dbReference>
<evidence type="ECO:0000256" key="2">
    <source>
        <dbReference type="ARBA" id="ARBA00022801"/>
    </source>
</evidence>
<dbReference type="AlphaFoldDB" id="A0A7H9HRP7"/>
<feature type="domain" description="Glycoside hydrolase family 5" evidence="6">
    <location>
        <begin position="94"/>
        <end position="371"/>
    </location>
</feature>
<evidence type="ECO:0000256" key="4">
    <source>
        <dbReference type="ARBA" id="ARBA00023316"/>
    </source>
</evidence>
<dbReference type="EMBL" id="CP059270">
    <property type="protein sequence ID" value="QLQ80424.1"/>
    <property type="molecule type" value="Genomic_DNA"/>
</dbReference>
<dbReference type="GO" id="GO:0009986">
    <property type="term" value="C:cell surface"/>
    <property type="evidence" value="ECO:0007669"/>
    <property type="project" value="TreeGrafter"/>
</dbReference>
<dbReference type="PANTHER" id="PTHR31297">
    <property type="entry name" value="GLUCAN ENDO-1,6-BETA-GLUCOSIDASE B"/>
    <property type="match status" value="1"/>
</dbReference>
<dbReference type="GO" id="GO:0046557">
    <property type="term" value="F:glucan endo-1,6-beta-glucosidase activity"/>
    <property type="evidence" value="ECO:0007669"/>
    <property type="project" value="TreeGrafter"/>
</dbReference>
<keyword evidence="4" id="KW-0961">Cell wall biogenesis/degradation</keyword>
<evidence type="ECO:0000256" key="1">
    <source>
        <dbReference type="ARBA" id="ARBA00005641"/>
    </source>
</evidence>
<accession>A0A7H9HRP7</accession>
<name>A0A7H9HRP7_9SACH</name>
<organism evidence="7 8">
    <name type="scientific">Torulaspora globosa</name>
    <dbReference type="NCBI Taxonomy" id="48254"/>
    <lineage>
        <taxon>Eukaryota</taxon>
        <taxon>Fungi</taxon>
        <taxon>Dikarya</taxon>
        <taxon>Ascomycota</taxon>
        <taxon>Saccharomycotina</taxon>
        <taxon>Saccharomycetes</taxon>
        <taxon>Saccharomycetales</taxon>
        <taxon>Saccharomycetaceae</taxon>
        <taxon>Torulaspora</taxon>
    </lineage>
</organism>
<comment type="similarity">
    <text evidence="1 5">Belongs to the glycosyl hydrolase 5 (cellulase A) family.</text>
</comment>
<evidence type="ECO:0000313" key="8">
    <source>
        <dbReference type="Proteomes" id="UP000510647"/>
    </source>
</evidence>